<keyword evidence="2" id="KW-0418">Kinase</keyword>
<dbReference type="Proteomes" id="UP000736335">
    <property type="component" value="Unassembled WGS sequence"/>
</dbReference>
<dbReference type="GO" id="GO:0004674">
    <property type="term" value="F:protein serine/threonine kinase activity"/>
    <property type="evidence" value="ECO:0007669"/>
    <property type="project" value="TreeGrafter"/>
</dbReference>
<proteinExistence type="predicted"/>
<evidence type="ECO:0000259" key="1">
    <source>
        <dbReference type="PROSITE" id="PS50011"/>
    </source>
</evidence>
<name>A0A9P6L9V5_9AGAM</name>
<dbReference type="SUPFAM" id="SSF56112">
    <property type="entry name" value="Protein kinase-like (PK-like)"/>
    <property type="match status" value="3"/>
</dbReference>
<dbReference type="Pfam" id="PF07714">
    <property type="entry name" value="PK_Tyr_Ser-Thr"/>
    <property type="match status" value="2"/>
</dbReference>
<dbReference type="InterPro" id="IPR008271">
    <property type="entry name" value="Ser/Thr_kinase_AS"/>
</dbReference>
<gene>
    <name evidence="2" type="ORF">BJ322DRAFT_1177113</name>
</gene>
<sequence>MARDFERLWEDVTAANDEAGAVRALAEILAEKEGRDFISHLYRGDAVFCIDILDRGIAGRDLNIAERHAFFVTLRRLAGLHGRLPDSMMISDTIEIEDNVLASGGFADVRRGRHKGHSVAVKTLRLAATDDLQKVRKQFCKEVVLWSTLCHSHVLKLEGVYGDMEKGQFITISELMIHGNIMEYIERNHVNRLELLHGAAQGLKYIHGVGLVHGDLKGANILMSNDTPPRACLMDFGFMTTVLDPQESMSCSATLVGGTMRFMPPESLMPSVFGVVNPIPTPEADIYALGLVVFQVLTGEIPFRNIRITEIGFRLAMGDRPEKPANAPAIGFSDSLWTFAQRCWDGDRTLRPKVAEVVTRLAEAAANWNTFESPDWPSRADFSKSLIDSSFALKPPSKAQDELSDSGESKANPKRYEHKLLARTGRVLEDLNDPGVPLPQSPICSSDPGSSLSIGSLVDSIEIPAVLTNSPPLRLAEINAKYQGQELIDRLDMALDRATCDQERRELLNSLCKTCDRLRMLPKSMHLEGRPTEGLVEVNSGGHAVIFRAEHSGRSVAVKTIRITSSTFDKCHREFCREAVAWRHLRHPNILPLLGVDLEPRRLSMVSEWMDHGNINEYLKRHQKVNRLQLLVDAATGLGYMHSIKIVHGDLKGANILINQSHRACLVDFGLSTIASVEYNTGTNASSISVVSKASLMSFTAGGTTRWISPELLHPERFGASDDRPTKKSDCYALGMVVYEVLSGNSPYRHIKNPEPLMCAIMNGYRPKKPKAAESLGFTDELWKAVQRCWLTDASARPDVGTMLSHLNHATWFWEMATGFNRLWKNARAAQNKTDAAQIIAQILASKDGQKFILALERADAELCVEYLDHMYERGCASTEPNQTFFETLMRLSGSHALLPDSMVIKDDIEHPDFAQLQTSGGFADIKQGRHNTNMVAVKTMRVAVTDDFDKLRKQFCKEVIIWNSLSHPNVLRLVGVLSGFGGHQFATVSEWMVHGNIMEYIRKHSTNRLRLLHGAVNGLKYLHDAHLVHGDLKGPNILMTNDTPPTACLADFGFTTLVLDPLNPMSSSLTLQGGTMAFMAPELLAPSNYGLKNSVPTQEADIYAFGLVLFQVLTGDQPFRTYTPQELGYYVSVGIRPDKPANAKEIGISNALWKLMQVCWHRNIEGRPQIQKVVKGVGNAAAKWRADMLPSGTERREDHAGRAGIFESHKAKIFSLRLGQMFKLKDRR</sequence>
<dbReference type="AlphaFoldDB" id="A0A9P6L9V5"/>
<feature type="domain" description="Protein kinase" evidence="1">
    <location>
        <begin position="95"/>
        <end position="372"/>
    </location>
</feature>
<dbReference type="Gene3D" id="1.10.510.10">
    <property type="entry name" value="Transferase(Phosphotransferase) domain 1"/>
    <property type="match status" value="3"/>
</dbReference>
<dbReference type="SMART" id="SM00220">
    <property type="entry name" value="S_TKc"/>
    <property type="match status" value="3"/>
</dbReference>
<dbReference type="EMBL" id="WIUZ02000003">
    <property type="protein sequence ID" value="KAF9789222.1"/>
    <property type="molecule type" value="Genomic_DNA"/>
</dbReference>
<evidence type="ECO:0000313" key="2">
    <source>
        <dbReference type="EMBL" id="KAF9789222.1"/>
    </source>
</evidence>
<dbReference type="PROSITE" id="PS00108">
    <property type="entry name" value="PROTEIN_KINASE_ST"/>
    <property type="match status" value="3"/>
</dbReference>
<organism evidence="2 3">
    <name type="scientific">Thelephora terrestris</name>
    <dbReference type="NCBI Taxonomy" id="56493"/>
    <lineage>
        <taxon>Eukaryota</taxon>
        <taxon>Fungi</taxon>
        <taxon>Dikarya</taxon>
        <taxon>Basidiomycota</taxon>
        <taxon>Agaricomycotina</taxon>
        <taxon>Agaricomycetes</taxon>
        <taxon>Thelephorales</taxon>
        <taxon>Thelephoraceae</taxon>
        <taxon>Thelephora</taxon>
    </lineage>
</organism>
<dbReference type="InterPro" id="IPR011009">
    <property type="entry name" value="Kinase-like_dom_sf"/>
</dbReference>
<dbReference type="GO" id="GO:0005524">
    <property type="term" value="F:ATP binding"/>
    <property type="evidence" value="ECO:0007669"/>
    <property type="project" value="InterPro"/>
</dbReference>
<dbReference type="PROSITE" id="PS50011">
    <property type="entry name" value="PROTEIN_KINASE_DOM"/>
    <property type="match status" value="3"/>
</dbReference>
<reference evidence="2" key="2">
    <citation type="submission" date="2020-11" db="EMBL/GenBank/DDBJ databases">
        <authorList>
            <consortium name="DOE Joint Genome Institute"/>
            <person name="Kuo A."/>
            <person name="Miyauchi S."/>
            <person name="Kiss E."/>
            <person name="Drula E."/>
            <person name="Kohler A."/>
            <person name="Sanchez-Garcia M."/>
            <person name="Andreopoulos B."/>
            <person name="Barry K.W."/>
            <person name="Bonito G."/>
            <person name="Buee M."/>
            <person name="Carver A."/>
            <person name="Chen C."/>
            <person name="Cichocki N."/>
            <person name="Clum A."/>
            <person name="Culley D."/>
            <person name="Crous P.W."/>
            <person name="Fauchery L."/>
            <person name="Girlanda M."/>
            <person name="Hayes R."/>
            <person name="Keri Z."/>
            <person name="Labutti K."/>
            <person name="Lipzen A."/>
            <person name="Lombard V."/>
            <person name="Magnuson J."/>
            <person name="Maillard F."/>
            <person name="Morin E."/>
            <person name="Murat C."/>
            <person name="Nolan M."/>
            <person name="Ohm R."/>
            <person name="Pangilinan J."/>
            <person name="Pereira M."/>
            <person name="Perotto S."/>
            <person name="Peter M."/>
            <person name="Riley R."/>
            <person name="Sitrit Y."/>
            <person name="Stielow B."/>
            <person name="Szollosi G."/>
            <person name="Zifcakova L."/>
            <person name="Stursova M."/>
            <person name="Spatafora J.W."/>
            <person name="Tedersoo L."/>
            <person name="Vaario L.-M."/>
            <person name="Yamada A."/>
            <person name="Yan M."/>
            <person name="Wang P."/>
            <person name="Xu J."/>
            <person name="Bruns T."/>
            <person name="Baldrian P."/>
            <person name="Vilgalys R."/>
            <person name="Henrissat B."/>
            <person name="Grigoriev I.V."/>
            <person name="Hibbett D."/>
            <person name="Nagy L.G."/>
            <person name="Martin F.M."/>
        </authorList>
    </citation>
    <scope>NUCLEOTIDE SEQUENCE</scope>
    <source>
        <strain evidence="2">UH-Tt-Lm1</strain>
    </source>
</reference>
<keyword evidence="2" id="KW-0808">Transferase</keyword>
<keyword evidence="3" id="KW-1185">Reference proteome</keyword>
<dbReference type="PANTHER" id="PTHR44329">
    <property type="entry name" value="SERINE/THREONINE-PROTEIN KINASE TNNI3K-RELATED"/>
    <property type="match status" value="1"/>
</dbReference>
<feature type="domain" description="Protein kinase" evidence="1">
    <location>
        <begin position="912"/>
        <end position="1183"/>
    </location>
</feature>
<dbReference type="InterPro" id="IPR001245">
    <property type="entry name" value="Ser-Thr/Tyr_kinase_cat_dom"/>
</dbReference>
<feature type="domain" description="Protein kinase" evidence="1">
    <location>
        <begin position="532"/>
        <end position="813"/>
    </location>
</feature>
<dbReference type="InterPro" id="IPR051681">
    <property type="entry name" value="Ser/Thr_Kinases-Pseudokinases"/>
</dbReference>
<evidence type="ECO:0000313" key="3">
    <source>
        <dbReference type="Proteomes" id="UP000736335"/>
    </source>
</evidence>
<reference evidence="2" key="1">
    <citation type="journal article" date="2020" name="Nat. Commun.">
        <title>Large-scale genome sequencing of mycorrhizal fungi provides insights into the early evolution of symbiotic traits.</title>
        <authorList>
            <person name="Miyauchi S."/>
            <person name="Kiss E."/>
            <person name="Kuo A."/>
            <person name="Drula E."/>
            <person name="Kohler A."/>
            <person name="Sanchez-Garcia M."/>
            <person name="Morin E."/>
            <person name="Andreopoulos B."/>
            <person name="Barry K.W."/>
            <person name="Bonito G."/>
            <person name="Buee M."/>
            <person name="Carver A."/>
            <person name="Chen C."/>
            <person name="Cichocki N."/>
            <person name="Clum A."/>
            <person name="Culley D."/>
            <person name="Crous P.W."/>
            <person name="Fauchery L."/>
            <person name="Girlanda M."/>
            <person name="Hayes R.D."/>
            <person name="Keri Z."/>
            <person name="LaButti K."/>
            <person name="Lipzen A."/>
            <person name="Lombard V."/>
            <person name="Magnuson J."/>
            <person name="Maillard F."/>
            <person name="Murat C."/>
            <person name="Nolan M."/>
            <person name="Ohm R.A."/>
            <person name="Pangilinan J."/>
            <person name="Pereira M.F."/>
            <person name="Perotto S."/>
            <person name="Peter M."/>
            <person name="Pfister S."/>
            <person name="Riley R."/>
            <person name="Sitrit Y."/>
            <person name="Stielow J.B."/>
            <person name="Szollosi G."/>
            <person name="Zifcakova L."/>
            <person name="Stursova M."/>
            <person name="Spatafora J.W."/>
            <person name="Tedersoo L."/>
            <person name="Vaario L.M."/>
            <person name="Yamada A."/>
            <person name="Yan M."/>
            <person name="Wang P."/>
            <person name="Xu J."/>
            <person name="Bruns T."/>
            <person name="Baldrian P."/>
            <person name="Vilgalys R."/>
            <person name="Dunand C."/>
            <person name="Henrissat B."/>
            <person name="Grigoriev I.V."/>
            <person name="Hibbett D."/>
            <person name="Nagy L.G."/>
            <person name="Martin F.M."/>
        </authorList>
    </citation>
    <scope>NUCLEOTIDE SEQUENCE</scope>
    <source>
        <strain evidence="2">UH-Tt-Lm1</strain>
    </source>
</reference>
<comment type="caution">
    <text evidence="2">The sequence shown here is derived from an EMBL/GenBank/DDBJ whole genome shotgun (WGS) entry which is preliminary data.</text>
</comment>
<dbReference type="InterPro" id="IPR000719">
    <property type="entry name" value="Prot_kinase_dom"/>
</dbReference>
<accession>A0A9P6L9V5</accession>
<dbReference type="Pfam" id="PF00069">
    <property type="entry name" value="Pkinase"/>
    <property type="match status" value="1"/>
</dbReference>
<protein>
    <submittedName>
        <fullName evidence="2">Kinase-like domain-containing protein</fullName>
    </submittedName>
</protein>
<dbReference type="OrthoDB" id="4062651at2759"/>